<dbReference type="AlphaFoldDB" id="A0AAE9SNN4"/>
<dbReference type="EMBL" id="CP050467">
    <property type="protein sequence ID" value="UTZ27878.1"/>
    <property type="molecule type" value="Genomic_DNA"/>
</dbReference>
<sequence>MRYQSSPCDSSEQRQETTRERAERQRLERKAELTYNTGDEKRWAQNRERVLHESRVSEAHKVITPNQPLTDSSVSLKALWGMIEETNKQVANAISGTSKENHDAKKALIDAQRDSQINRLKERESQITK</sequence>
<feature type="compositionally biased region" description="Basic and acidic residues" evidence="1">
    <location>
        <begin position="11"/>
        <end position="40"/>
    </location>
</feature>
<gene>
    <name evidence="2" type="ORF">HB761_14740</name>
</gene>
<evidence type="ECO:0000256" key="1">
    <source>
        <dbReference type="SAM" id="MobiDB-lite"/>
    </source>
</evidence>
<dbReference type="RefSeq" id="WP_255935659.1">
    <property type="nucleotide sequence ID" value="NZ_CP050467.1"/>
</dbReference>
<reference evidence="2" key="1">
    <citation type="submission" date="2020-03" db="EMBL/GenBank/DDBJ databases">
        <title>Five strains of Vibrio campbellii isolated from Mariana Trench.</title>
        <authorList>
            <person name="Liang J."/>
            <person name="Zhang X.-H."/>
        </authorList>
    </citation>
    <scope>NUCLEOTIDE SEQUENCE</scope>
    <source>
        <strain evidence="2">LJC014</strain>
    </source>
</reference>
<accession>A0AAE9SNN4</accession>
<evidence type="ECO:0000313" key="3">
    <source>
        <dbReference type="Proteomes" id="UP001058687"/>
    </source>
</evidence>
<name>A0AAE9SNN4_9VIBR</name>
<feature type="compositionally biased region" description="Polar residues" evidence="1">
    <location>
        <begin position="1"/>
        <end position="10"/>
    </location>
</feature>
<evidence type="ECO:0000313" key="2">
    <source>
        <dbReference type="EMBL" id="UTZ27878.1"/>
    </source>
</evidence>
<protein>
    <submittedName>
        <fullName evidence="2">Protein EspD</fullName>
    </submittedName>
</protein>
<organism evidence="2 3">
    <name type="scientific">Vibrio campbellii</name>
    <dbReference type="NCBI Taxonomy" id="680"/>
    <lineage>
        <taxon>Bacteria</taxon>
        <taxon>Pseudomonadati</taxon>
        <taxon>Pseudomonadota</taxon>
        <taxon>Gammaproteobacteria</taxon>
        <taxon>Vibrionales</taxon>
        <taxon>Vibrionaceae</taxon>
        <taxon>Vibrio</taxon>
    </lineage>
</organism>
<proteinExistence type="predicted"/>
<feature type="region of interest" description="Disordered" evidence="1">
    <location>
        <begin position="1"/>
        <end position="40"/>
    </location>
</feature>
<dbReference type="Proteomes" id="UP001058687">
    <property type="component" value="Chromosome 1"/>
</dbReference>